<keyword evidence="3 8" id="KW-0378">Hydrolase</keyword>
<feature type="site" description="Stabilizes the basic form of H active site to accept a proton" evidence="8">
    <location>
        <position position="90"/>
    </location>
</feature>
<feature type="binding site" evidence="8">
    <location>
        <position position="14"/>
    </location>
    <ligand>
        <name>tRNA</name>
        <dbReference type="ChEBI" id="CHEBI:17843"/>
    </ligand>
</feature>
<feature type="binding site" evidence="8">
    <location>
        <position position="63"/>
    </location>
    <ligand>
        <name>tRNA</name>
        <dbReference type="ChEBI" id="CHEBI:17843"/>
    </ligand>
</feature>
<accession>A0A1M4YD42</accession>
<dbReference type="FunFam" id="3.40.50.1470:FF:000001">
    <property type="entry name" value="Peptidyl-tRNA hydrolase"/>
    <property type="match status" value="1"/>
</dbReference>
<feature type="binding site" evidence="8">
    <location>
        <position position="65"/>
    </location>
    <ligand>
        <name>tRNA</name>
        <dbReference type="ChEBI" id="CHEBI:17843"/>
    </ligand>
</feature>
<evidence type="ECO:0000256" key="1">
    <source>
        <dbReference type="ARBA" id="ARBA00013260"/>
    </source>
</evidence>
<keyword evidence="12" id="KW-1185">Reference proteome</keyword>
<evidence type="ECO:0000256" key="5">
    <source>
        <dbReference type="ARBA" id="ARBA00038063"/>
    </source>
</evidence>
<name>A0A1M4YD42_9FIRM</name>
<evidence type="ECO:0000256" key="4">
    <source>
        <dbReference type="ARBA" id="ARBA00022884"/>
    </source>
</evidence>
<dbReference type="Pfam" id="PF01195">
    <property type="entry name" value="Pept_tRNA_hydro"/>
    <property type="match status" value="1"/>
</dbReference>
<dbReference type="InterPro" id="IPR036416">
    <property type="entry name" value="Pept_tRNA_hydro_sf"/>
</dbReference>
<gene>
    <name evidence="8" type="primary">pth</name>
    <name evidence="11" type="ORF">SAMN02746064_01736</name>
</gene>
<feature type="site" description="Discriminates between blocked and unblocked aminoacyl-tRNA" evidence="8">
    <location>
        <position position="9"/>
    </location>
</feature>
<dbReference type="GO" id="GO:0005737">
    <property type="term" value="C:cytoplasm"/>
    <property type="evidence" value="ECO:0007669"/>
    <property type="project" value="UniProtKB-SubCell"/>
</dbReference>
<dbReference type="HAMAP" id="MF_00083">
    <property type="entry name" value="Pept_tRNA_hydro_bact"/>
    <property type="match status" value="1"/>
</dbReference>
<dbReference type="GO" id="GO:0006515">
    <property type="term" value="P:protein quality control for misfolded or incompletely synthesized proteins"/>
    <property type="evidence" value="ECO:0007669"/>
    <property type="project" value="UniProtKB-UniRule"/>
</dbReference>
<dbReference type="Proteomes" id="UP000184251">
    <property type="component" value="Unassembled WGS sequence"/>
</dbReference>
<dbReference type="STRING" id="1120975.SAMN02746064_01736"/>
<keyword evidence="8" id="KW-0963">Cytoplasm</keyword>
<comment type="subcellular location">
    <subcellularLocation>
        <location evidence="8">Cytoplasm</location>
    </subcellularLocation>
</comment>
<dbReference type="CDD" id="cd00462">
    <property type="entry name" value="PTH"/>
    <property type="match status" value="1"/>
</dbReference>
<dbReference type="RefSeq" id="WP_073271108.1">
    <property type="nucleotide sequence ID" value="NZ_FQTU01000012.1"/>
</dbReference>
<dbReference type="SUPFAM" id="SSF53178">
    <property type="entry name" value="Peptidyl-tRNA hydrolase-like"/>
    <property type="match status" value="1"/>
</dbReference>
<evidence type="ECO:0000256" key="9">
    <source>
        <dbReference type="RuleBase" id="RU000673"/>
    </source>
</evidence>
<evidence type="ECO:0000256" key="8">
    <source>
        <dbReference type="HAMAP-Rule" id="MF_00083"/>
    </source>
</evidence>
<keyword evidence="2 8" id="KW-0820">tRNA-binding</keyword>
<comment type="similarity">
    <text evidence="5 8 10">Belongs to the PTH family.</text>
</comment>
<keyword evidence="4 8" id="KW-0694">RNA-binding</keyword>
<evidence type="ECO:0000256" key="7">
    <source>
        <dbReference type="ARBA" id="ARBA00050038"/>
    </source>
</evidence>
<sequence length="184" mass="20779">MKVIIGLGNPERKYDLTRHNIGFELIDYLGDKHKVSFKSKHRALMGEFRHAGEKVLLVKPQTYMNLSGECVKEIMDYYGLDTEDLLVAYDDIDLEPGKIRLRPKGSAGTHNGMRSIINHVQSDDIPRLRIGIGKPEFGDLAAYVLGRFSGEEKELMKKAVVEAAKAVESYVEKDVHAAMNLYNR</sequence>
<dbReference type="PANTHER" id="PTHR17224">
    <property type="entry name" value="PEPTIDYL-TRNA HYDROLASE"/>
    <property type="match status" value="1"/>
</dbReference>
<comment type="subunit">
    <text evidence="8">Monomer.</text>
</comment>
<dbReference type="InterPro" id="IPR001328">
    <property type="entry name" value="Pept_tRNA_hydro"/>
</dbReference>
<dbReference type="NCBIfam" id="TIGR00447">
    <property type="entry name" value="pth"/>
    <property type="match status" value="1"/>
</dbReference>
<comment type="function">
    <text evidence="8">Hydrolyzes ribosome-free peptidyl-tRNAs (with 1 or more amino acids incorporated), which drop off the ribosome during protein synthesis, or as a result of ribosome stalling.</text>
</comment>
<dbReference type="GO" id="GO:0072344">
    <property type="term" value="P:rescue of stalled ribosome"/>
    <property type="evidence" value="ECO:0007669"/>
    <property type="project" value="UniProtKB-UniRule"/>
</dbReference>
<dbReference type="PROSITE" id="PS01195">
    <property type="entry name" value="PEPT_TRNA_HYDROL_1"/>
    <property type="match status" value="1"/>
</dbReference>
<evidence type="ECO:0000256" key="2">
    <source>
        <dbReference type="ARBA" id="ARBA00022555"/>
    </source>
</evidence>
<evidence type="ECO:0000313" key="11">
    <source>
        <dbReference type="EMBL" id="SHF03426.1"/>
    </source>
</evidence>
<comment type="catalytic activity">
    <reaction evidence="6 8 9">
        <text>an N-acyl-L-alpha-aminoacyl-tRNA + H2O = an N-acyl-L-amino acid + a tRNA + H(+)</text>
        <dbReference type="Rhea" id="RHEA:54448"/>
        <dbReference type="Rhea" id="RHEA-COMP:10123"/>
        <dbReference type="Rhea" id="RHEA-COMP:13883"/>
        <dbReference type="ChEBI" id="CHEBI:15377"/>
        <dbReference type="ChEBI" id="CHEBI:15378"/>
        <dbReference type="ChEBI" id="CHEBI:59874"/>
        <dbReference type="ChEBI" id="CHEBI:78442"/>
        <dbReference type="ChEBI" id="CHEBI:138191"/>
        <dbReference type="EC" id="3.1.1.29"/>
    </reaction>
</comment>
<dbReference type="InterPro" id="IPR018171">
    <property type="entry name" value="Pept_tRNA_hydro_CS"/>
</dbReference>
<dbReference type="AlphaFoldDB" id="A0A1M4YD42"/>
<evidence type="ECO:0000256" key="10">
    <source>
        <dbReference type="RuleBase" id="RU004320"/>
    </source>
</evidence>
<evidence type="ECO:0000256" key="3">
    <source>
        <dbReference type="ARBA" id="ARBA00022801"/>
    </source>
</evidence>
<dbReference type="EMBL" id="FQTU01000012">
    <property type="protein sequence ID" value="SHF03426.1"/>
    <property type="molecule type" value="Genomic_DNA"/>
</dbReference>
<organism evidence="11 12">
    <name type="scientific">Alkalibacter saccharofermentans DSM 14828</name>
    <dbReference type="NCBI Taxonomy" id="1120975"/>
    <lineage>
        <taxon>Bacteria</taxon>
        <taxon>Bacillati</taxon>
        <taxon>Bacillota</taxon>
        <taxon>Clostridia</taxon>
        <taxon>Eubacteriales</taxon>
        <taxon>Eubacteriaceae</taxon>
        <taxon>Alkalibacter</taxon>
    </lineage>
</organism>
<dbReference type="GO" id="GO:0000049">
    <property type="term" value="F:tRNA binding"/>
    <property type="evidence" value="ECO:0007669"/>
    <property type="project" value="UniProtKB-UniRule"/>
</dbReference>
<reference evidence="11 12" key="1">
    <citation type="submission" date="2016-11" db="EMBL/GenBank/DDBJ databases">
        <authorList>
            <person name="Jaros S."/>
            <person name="Januszkiewicz K."/>
            <person name="Wedrychowicz H."/>
        </authorList>
    </citation>
    <scope>NUCLEOTIDE SEQUENCE [LARGE SCALE GENOMIC DNA]</scope>
    <source>
        <strain evidence="11 12">DSM 14828</strain>
    </source>
</reference>
<dbReference type="EC" id="3.1.1.29" evidence="1 8"/>
<dbReference type="Gene3D" id="3.40.50.1470">
    <property type="entry name" value="Peptidyl-tRNA hydrolase"/>
    <property type="match status" value="1"/>
</dbReference>
<evidence type="ECO:0000256" key="6">
    <source>
        <dbReference type="ARBA" id="ARBA00048707"/>
    </source>
</evidence>
<comment type="function">
    <text evidence="8">Catalyzes the release of premature peptidyl moieties from peptidyl-tRNA molecules trapped in stalled 50S ribosomal subunits, and thus maintains levels of free tRNAs and 50S ribosomes.</text>
</comment>
<feature type="binding site" evidence="8">
    <location>
        <position position="111"/>
    </location>
    <ligand>
        <name>tRNA</name>
        <dbReference type="ChEBI" id="CHEBI:17843"/>
    </ligand>
</feature>
<evidence type="ECO:0000313" key="12">
    <source>
        <dbReference type="Proteomes" id="UP000184251"/>
    </source>
</evidence>
<dbReference type="OrthoDB" id="9800507at2"/>
<dbReference type="PROSITE" id="PS01196">
    <property type="entry name" value="PEPT_TRNA_HYDROL_2"/>
    <property type="match status" value="1"/>
</dbReference>
<dbReference type="PANTHER" id="PTHR17224:SF1">
    <property type="entry name" value="PEPTIDYL-TRNA HYDROLASE"/>
    <property type="match status" value="1"/>
</dbReference>
<protein>
    <recommendedName>
        <fullName evidence="7 8">Peptidyl-tRNA hydrolase</fullName>
        <shortName evidence="8">Pth</shortName>
        <ecNumber evidence="1 8">3.1.1.29</ecNumber>
    </recommendedName>
</protein>
<proteinExistence type="inferred from homology"/>
<dbReference type="GO" id="GO:0004045">
    <property type="term" value="F:peptidyl-tRNA hydrolase activity"/>
    <property type="evidence" value="ECO:0007669"/>
    <property type="project" value="UniProtKB-UniRule"/>
</dbReference>
<feature type="active site" description="Proton acceptor" evidence="8">
    <location>
        <position position="19"/>
    </location>
</feature>